<evidence type="ECO:0000313" key="1">
    <source>
        <dbReference type="EMBL" id="MCV3217344.1"/>
    </source>
</evidence>
<reference evidence="1 2" key="1">
    <citation type="submission" date="2022-10" db="EMBL/GenBank/DDBJ databases">
        <title>Identification of biosynthetic pathway for the production of the potent trypsin inhibitor radiosumin.</title>
        <authorList>
            <person name="Fewer D.P."/>
            <person name="Delbaje E."/>
            <person name="Ouyang X."/>
            <person name="Agostino P.D."/>
            <person name="Wahlsten M."/>
            <person name="Jokela J."/>
            <person name="Permi P."/>
            <person name="Haapaniemi E."/>
            <person name="Koistinen H."/>
        </authorList>
    </citation>
    <scope>NUCLEOTIDE SEQUENCE [LARGE SCALE GENOMIC DNA]</scope>
    <source>
        <strain evidence="1 2">NIES-515</strain>
    </source>
</reference>
<name>A0ABT3B8U5_9CYAN</name>
<accession>A0ABT3B8U5</accession>
<gene>
    <name evidence="1" type="ORF">OGM63_28195</name>
</gene>
<comment type="caution">
    <text evidence="1">The sequence shown here is derived from an EMBL/GenBank/DDBJ whole genome shotgun (WGS) entry which is preliminary data.</text>
</comment>
<dbReference type="EMBL" id="JAOWRF010000403">
    <property type="protein sequence ID" value="MCV3217344.1"/>
    <property type="molecule type" value="Genomic_DNA"/>
</dbReference>
<organism evidence="1 2">
    <name type="scientific">Plectonema radiosum NIES-515</name>
    <dbReference type="NCBI Taxonomy" id="2986073"/>
    <lineage>
        <taxon>Bacteria</taxon>
        <taxon>Bacillati</taxon>
        <taxon>Cyanobacteriota</taxon>
        <taxon>Cyanophyceae</taxon>
        <taxon>Oscillatoriophycideae</taxon>
        <taxon>Oscillatoriales</taxon>
        <taxon>Microcoleaceae</taxon>
        <taxon>Plectonema</taxon>
    </lineage>
</organism>
<keyword evidence="2" id="KW-1185">Reference proteome</keyword>
<proteinExistence type="predicted"/>
<dbReference type="RefSeq" id="WP_263749050.1">
    <property type="nucleotide sequence ID" value="NZ_JAOWRF010000403.1"/>
</dbReference>
<protein>
    <submittedName>
        <fullName evidence="1">Uncharacterized protein</fullName>
    </submittedName>
</protein>
<dbReference type="Proteomes" id="UP001526143">
    <property type="component" value="Unassembled WGS sequence"/>
</dbReference>
<sequence length="83" mass="9305">MGLAKFGVINFSLQIIQRNYLQISPILNRSSDVGEFLPAMKAVSTNFGDQIPRGVQAPKFIYGGKPQAISIAVKFRFDFEYTF</sequence>
<evidence type="ECO:0000313" key="2">
    <source>
        <dbReference type="Proteomes" id="UP001526143"/>
    </source>
</evidence>